<sequence>MVKARPQSAPQGAKARPQAPKPASASRGPRPAEKDSRGSRRGAQSSEAPRASDAAIPRGRPPRRENQAHADDKSRRASEQGGATRAAEPGKERRAGATHAAEPGKERKAGATRAAERGEGEKTAKQRGSAARSSGAARGRAGRGPRAGGGAEGRPLPDGRAAGRGATQHRRKKAAEPRRTEEADAALPKRSGRVALVGRPNVGKSTLLNAALGHPLAIVSPTPQTTRDAILGVVHHGPAEIALLDTPGLHRPRTELGRVMNQAAREAARGADVIVFVTEAPDPARLPRRVKEDEDGPPLAPHPGDLTLLADLGSEAPVVFVLNKVDRMRDKALLLPLLDAFAKLRDFAAIVPVSALREDGVQRVLDEVAKLCPERDWGFAPDELTDRPTRFFAAEYVREQILRATKAEVPHASAVQIERYVEPTGEGALHIDATIHVERPGQKKILIGAGAEQLKRIGTEARLRIEELVGRQVNLKLWVRVTPEWRESRERLDELGYNKGETS</sequence>
<evidence type="ECO:0000256" key="1">
    <source>
        <dbReference type="ARBA" id="ARBA00007921"/>
    </source>
</evidence>
<dbReference type="Proteomes" id="UP001217485">
    <property type="component" value="Unassembled WGS sequence"/>
</dbReference>
<dbReference type="NCBIfam" id="TIGR00231">
    <property type="entry name" value="small_GTP"/>
    <property type="match status" value="1"/>
</dbReference>
<feature type="region of interest" description="G3" evidence="7">
    <location>
        <begin position="245"/>
        <end position="248"/>
    </location>
</feature>
<dbReference type="NCBIfam" id="NF000908">
    <property type="entry name" value="PRK00089.1"/>
    <property type="match status" value="1"/>
</dbReference>
<evidence type="ECO:0000256" key="5">
    <source>
        <dbReference type="ARBA" id="ARBA00023134"/>
    </source>
</evidence>
<feature type="region of interest" description="G4" evidence="7">
    <location>
        <begin position="323"/>
        <end position="326"/>
    </location>
</feature>
<evidence type="ECO:0000259" key="10">
    <source>
        <dbReference type="PROSITE" id="PS50823"/>
    </source>
</evidence>
<comment type="similarity">
    <text evidence="1 6 7 8">Belongs to the TRAFAC class TrmE-Era-EngA-EngB-Septin-like GTPase superfamily. Era GTPase family.</text>
</comment>
<dbReference type="InterPro" id="IPR005662">
    <property type="entry name" value="GTPase_Era-like"/>
</dbReference>
<feature type="region of interest" description="G5" evidence="7">
    <location>
        <begin position="353"/>
        <end position="355"/>
    </location>
</feature>
<evidence type="ECO:0000256" key="4">
    <source>
        <dbReference type="ARBA" id="ARBA00022884"/>
    </source>
</evidence>
<feature type="domain" description="Era-type G" evidence="11">
    <location>
        <begin position="190"/>
        <end position="374"/>
    </location>
</feature>
<dbReference type="Pfam" id="PF01926">
    <property type="entry name" value="MMR_HSR1"/>
    <property type="match status" value="1"/>
</dbReference>
<keyword evidence="6" id="KW-0963">Cytoplasm</keyword>
<feature type="compositionally biased region" description="Low complexity" evidence="9">
    <location>
        <begin position="127"/>
        <end position="139"/>
    </location>
</feature>
<evidence type="ECO:0000256" key="9">
    <source>
        <dbReference type="SAM" id="MobiDB-lite"/>
    </source>
</evidence>
<feature type="domain" description="KH type-2" evidence="10">
    <location>
        <begin position="397"/>
        <end position="483"/>
    </location>
</feature>
<keyword evidence="4 6" id="KW-0694">RNA-binding</keyword>
<feature type="compositionally biased region" description="Basic and acidic residues" evidence="9">
    <location>
        <begin position="62"/>
        <end position="78"/>
    </location>
</feature>
<dbReference type="SUPFAM" id="SSF52540">
    <property type="entry name" value="P-loop containing nucleoside triphosphate hydrolases"/>
    <property type="match status" value="1"/>
</dbReference>
<proteinExistence type="inferred from homology"/>
<evidence type="ECO:0000256" key="3">
    <source>
        <dbReference type="ARBA" id="ARBA00022741"/>
    </source>
</evidence>
<dbReference type="HAMAP" id="MF_00367">
    <property type="entry name" value="GTPase_Era"/>
    <property type="match status" value="1"/>
</dbReference>
<dbReference type="InterPro" id="IPR015946">
    <property type="entry name" value="KH_dom-like_a/b"/>
</dbReference>
<feature type="binding site" evidence="6">
    <location>
        <begin position="323"/>
        <end position="326"/>
    </location>
    <ligand>
        <name>GTP</name>
        <dbReference type="ChEBI" id="CHEBI:37565"/>
    </ligand>
</feature>
<evidence type="ECO:0000256" key="7">
    <source>
        <dbReference type="PROSITE-ProRule" id="PRU01050"/>
    </source>
</evidence>
<feature type="region of interest" description="Disordered" evidence="9">
    <location>
        <begin position="1"/>
        <end position="187"/>
    </location>
</feature>
<dbReference type="PROSITE" id="PS50823">
    <property type="entry name" value="KH_TYPE_2"/>
    <property type="match status" value="1"/>
</dbReference>
<dbReference type="InterPro" id="IPR009019">
    <property type="entry name" value="KH_sf_prok-type"/>
</dbReference>
<feature type="compositionally biased region" description="Basic and acidic residues" evidence="9">
    <location>
        <begin position="102"/>
        <end position="124"/>
    </location>
</feature>
<reference evidence="12 13" key="1">
    <citation type="submission" date="2023-01" db="EMBL/GenBank/DDBJ databases">
        <title>Minimal conservation of predation-associated metabolite biosynthetic gene clusters underscores biosynthetic potential of Myxococcota including descriptions for ten novel species: Archangium lansinium sp. nov., Myxococcus landrumus sp. nov., Nannocystis bai.</title>
        <authorList>
            <person name="Ahearne A."/>
            <person name="Stevens C."/>
            <person name="Dowd S."/>
        </authorList>
    </citation>
    <scope>NUCLEOTIDE SEQUENCE [LARGE SCALE GENOMIC DNA]</scope>
    <source>
        <strain evidence="12 13">WIWO2</strain>
    </source>
</reference>
<dbReference type="CDD" id="cd22534">
    <property type="entry name" value="KH-II_Era"/>
    <property type="match status" value="1"/>
</dbReference>
<dbReference type="Gene3D" id="3.40.50.300">
    <property type="entry name" value="P-loop containing nucleotide triphosphate hydrolases"/>
    <property type="match status" value="1"/>
</dbReference>
<comment type="subunit">
    <text evidence="6">Monomer.</text>
</comment>
<evidence type="ECO:0000313" key="13">
    <source>
        <dbReference type="Proteomes" id="UP001217485"/>
    </source>
</evidence>
<dbReference type="Pfam" id="PF07650">
    <property type="entry name" value="KH_2"/>
    <property type="match status" value="1"/>
</dbReference>
<dbReference type="PANTHER" id="PTHR42698">
    <property type="entry name" value="GTPASE ERA"/>
    <property type="match status" value="1"/>
</dbReference>
<feature type="binding site" evidence="6">
    <location>
        <begin position="245"/>
        <end position="249"/>
    </location>
    <ligand>
        <name>GTP</name>
        <dbReference type="ChEBI" id="CHEBI:37565"/>
    </ligand>
</feature>
<evidence type="ECO:0000256" key="6">
    <source>
        <dbReference type="HAMAP-Rule" id="MF_00367"/>
    </source>
</evidence>
<dbReference type="RefSeq" id="WP_272094884.1">
    <property type="nucleotide sequence ID" value="NZ_JAQNDK010000001.1"/>
</dbReference>
<evidence type="ECO:0000256" key="2">
    <source>
        <dbReference type="ARBA" id="ARBA00020484"/>
    </source>
</evidence>
<evidence type="ECO:0000313" key="12">
    <source>
        <dbReference type="EMBL" id="MDC0678116.1"/>
    </source>
</evidence>
<keyword evidence="6" id="KW-0699">rRNA-binding</keyword>
<comment type="subcellular location">
    <subcellularLocation>
        <location evidence="6">Cytoplasm</location>
    </subcellularLocation>
    <subcellularLocation>
        <location evidence="6">Cell membrane</location>
        <topology evidence="6">Peripheral membrane protein</topology>
    </subcellularLocation>
</comment>
<organism evidence="12 13">
    <name type="scientific">Sorangium atrum</name>
    <dbReference type="NCBI Taxonomy" id="2995308"/>
    <lineage>
        <taxon>Bacteria</taxon>
        <taxon>Pseudomonadati</taxon>
        <taxon>Myxococcota</taxon>
        <taxon>Polyangia</taxon>
        <taxon>Polyangiales</taxon>
        <taxon>Polyangiaceae</taxon>
        <taxon>Sorangium</taxon>
    </lineage>
</organism>
<protein>
    <recommendedName>
        <fullName evidence="2 6">GTPase Era</fullName>
    </recommendedName>
</protein>
<dbReference type="CDD" id="cd04163">
    <property type="entry name" value="Era"/>
    <property type="match status" value="1"/>
</dbReference>
<dbReference type="SUPFAM" id="SSF54814">
    <property type="entry name" value="Prokaryotic type KH domain (KH-domain type II)"/>
    <property type="match status" value="1"/>
</dbReference>
<dbReference type="NCBIfam" id="TIGR00436">
    <property type="entry name" value="era"/>
    <property type="match status" value="1"/>
</dbReference>
<dbReference type="InterPro" id="IPR005225">
    <property type="entry name" value="Small_GTP-bd"/>
</dbReference>
<keyword evidence="5 6" id="KW-0342">GTP-binding</keyword>
<name>A0ABT5BVE5_9BACT</name>
<keyword evidence="6" id="KW-0472">Membrane</keyword>
<accession>A0ABT5BVE5</accession>
<dbReference type="PROSITE" id="PS51713">
    <property type="entry name" value="G_ERA"/>
    <property type="match status" value="1"/>
</dbReference>
<evidence type="ECO:0000259" key="11">
    <source>
        <dbReference type="PROSITE" id="PS51713"/>
    </source>
</evidence>
<dbReference type="PANTHER" id="PTHR42698:SF1">
    <property type="entry name" value="GTPASE ERA, MITOCHONDRIAL"/>
    <property type="match status" value="1"/>
</dbReference>
<dbReference type="EMBL" id="JAQNDK010000001">
    <property type="protein sequence ID" value="MDC0678116.1"/>
    <property type="molecule type" value="Genomic_DNA"/>
</dbReference>
<keyword evidence="3 6" id="KW-0547">Nucleotide-binding</keyword>
<feature type="binding site" evidence="6">
    <location>
        <begin position="198"/>
        <end position="205"/>
    </location>
    <ligand>
        <name>GTP</name>
        <dbReference type="ChEBI" id="CHEBI:37565"/>
    </ligand>
</feature>
<dbReference type="InterPro" id="IPR030388">
    <property type="entry name" value="G_ERA_dom"/>
</dbReference>
<dbReference type="InterPro" id="IPR004044">
    <property type="entry name" value="KH_dom_type_2"/>
</dbReference>
<evidence type="ECO:0000256" key="8">
    <source>
        <dbReference type="RuleBase" id="RU003761"/>
    </source>
</evidence>
<feature type="region of interest" description="G2" evidence="7">
    <location>
        <begin position="224"/>
        <end position="228"/>
    </location>
</feature>
<dbReference type="Gene3D" id="3.30.300.20">
    <property type="match status" value="1"/>
</dbReference>
<comment type="caution">
    <text evidence="12">The sequence shown here is derived from an EMBL/GenBank/DDBJ whole genome shotgun (WGS) entry which is preliminary data.</text>
</comment>
<gene>
    <name evidence="6 12" type="primary">era</name>
    <name evidence="12" type="ORF">POL72_10260</name>
</gene>
<keyword evidence="6" id="KW-1003">Cell membrane</keyword>
<comment type="function">
    <text evidence="6">An essential GTPase that binds both GDP and GTP, with rapid nucleotide exchange. Plays a role in 16S rRNA processing and 30S ribosomal subunit biogenesis and possibly also in cell cycle regulation and energy metabolism.</text>
</comment>
<dbReference type="InterPro" id="IPR006073">
    <property type="entry name" value="GTP-bd"/>
</dbReference>
<feature type="region of interest" description="G1" evidence="7">
    <location>
        <begin position="198"/>
        <end position="205"/>
    </location>
</feature>
<dbReference type="InterPro" id="IPR027417">
    <property type="entry name" value="P-loop_NTPase"/>
</dbReference>
<keyword evidence="6" id="KW-0690">Ribosome biogenesis</keyword>
<keyword evidence="13" id="KW-1185">Reference proteome</keyword>